<feature type="compositionally biased region" description="Polar residues" evidence="1">
    <location>
        <begin position="68"/>
        <end position="82"/>
    </location>
</feature>
<dbReference type="AlphaFoldDB" id="A0AAE3LI76"/>
<evidence type="ECO:0000313" key="4">
    <source>
        <dbReference type="Proteomes" id="UP001208131"/>
    </source>
</evidence>
<dbReference type="RefSeq" id="WP_267301382.1">
    <property type="nucleotide sequence ID" value="NZ_JAOQJZ010000010.1"/>
</dbReference>
<sequence>MNKEFFRGMKEQIEPDEEQVEELKNKLKNTAAVSRKPMWIGGVCAAALCVAVGAGLFLSDSKTDKNSIKTSGSSSVQYNDSWSPDLINRNGNGSDGNQTVAGGETEESIVDSTHDSKIDNGKTDDTPNINNNTGGNTHITDNDRISDNNGGIISDNSNTENTDSNANDSKSETTSSKNETEDPIEFDEKDPVYPEIYVQDERLFDMTLKGRAFAFPAKYSDVADMGLWAAGLSGYSESVDPKNYVIAEDDMETFFSNGATGYSGSMTIDNNTYEEAKASDCDVMGLFLDNCPEFSIGGIKTGSTIEEVNKTFGVNYTNECRTLTVHSQNGAFTDSKGTFTLTVVFAFDDGVVYSVGESKIYSTFF</sequence>
<feature type="compositionally biased region" description="Polar residues" evidence="1">
    <location>
        <begin position="89"/>
        <end position="100"/>
    </location>
</feature>
<keyword evidence="2" id="KW-1133">Transmembrane helix</keyword>
<reference evidence="3 4" key="1">
    <citation type="journal article" date="2021" name="ISME Commun">
        <title>Automated analysis of genomic sequences facilitates high-throughput and comprehensive description of bacteria.</title>
        <authorList>
            <person name="Hitch T.C.A."/>
        </authorList>
    </citation>
    <scope>NUCLEOTIDE SEQUENCE [LARGE SCALE GENOMIC DNA]</scope>
    <source>
        <strain evidence="3 4">Sanger_31</strain>
    </source>
</reference>
<feature type="transmembrane region" description="Helical" evidence="2">
    <location>
        <begin position="38"/>
        <end position="58"/>
    </location>
</feature>
<comment type="caution">
    <text evidence="3">The sequence shown here is derived from an EMBL/GenBank/DDBJ whole genome shotgun (WGS) entry which is preliminary data.</text>
</comment>
<organism evidence="3 4">
    <name type="scientific">Hominimerdicola aceti</name>
    <dbReference type="NCBI Taxonomy" id="2981726"/>
    <lineage>
        <taxon>Bacteria</taxon>
        <taxon>Bacillati</taxon>
        <taxon>Bacillota</taxon>
        <taxon>Clostridia</taxon>
        <taxon>Eubacteriales</taxon>
        <taxon>Oscillospiraceae</taxon>
        <taxon>Hominimerdicola</taxon>
    </lineage>
</organism>
<evidence type="ECO:0000313" key="3">
    <source>
        <dbReference type="EMBL" id="MCU6706215.1"/>
    </source>
</evidence>
<feature type="compositionally biased region" description="Low complexity" evidence="1">
    <location>
        <begin position="126"/>
        <end position="139"/>
    </location>
</feature>
<keyword evidence="2" id="KW-0812">Transmembrane</keyword>
<gene>
    <name evidence="3" type="ORF">OCV57_09800</name>
</gene>
<evidence type="ECO:0000256" key="1">
    <source>
        <dbReference type="SAM" id="MobiDB-lite"/>
    </source>
</evidence>
<protein>
    <submittedName>
        <fullName evidence="3">Uncharacterized protein</fullName>
    </submittedName>
</protein>
<keyword evidence="4" id="KW-1185">Reference proteome</keyword>
<feature type="compositionally biased region" description="Low complexity" evidence="1">
    <location>
        <begin position="154"/>
        <end position="177"/>
    </location>
</feature>
<feature type="region of interest" description="Disordered" evidence="1">
    <location>
        <begin position="62"/>
        <end position="192"/>
    </location>
</feature>
<dbReference type="Proteomes" id="UP001208131">
    <property type="component" value="Unassembled WGS sequence"/>
</dbReference>
<keyword evidence="2" id="KW-0472">Membrane</keyword>
<feature type="compositionally biased region" description="Basic and acidic residues" evidence="1">
    <location>
        <begin position="112"/>
        <end position="125"/>
    </location>
</feature>
<dbReference type="EMBL" id="JAOQJZ010000010">
    <property type="protein sequence ID" value="MCU6706215.1"/>
    <property type="molecule type" value="Genomic_DNA"/>
</dbReference>
<name>A0AAE3LI76_9FIRM</name>
<evidence type="ECO:0000256" key="2">
    <source>
        <dbReference type="SAM" id="Phobius"/>
    </source>
</evidence>
<accession>A0AAE3LI76</accession>
<proteinExistence type="predicted"/>